<organism evidence="1 2">
    <name type="scientific">Citrus x changshan-huyou</name>
    <dbReference type="NCBI Taxonomy" id="2935761"/>
    <lineage>
        <taxon>Eukaryota</taxon>
        <taxon>Viridiplantae</taxon>
        <taxon>Streptophyta</taxon>
        <taxon>Embryophyta</taxon>
        <taxon>Tracheophyta</taxon>
        <taxon>Spermatophyta</taxon>
        <taxon>Magnoliopsida</taxon>
        <taxon>eudicotyledons</taxon>
        <taxon>Gunneridae</taxon>
        <taxon>Pentapetalae</taxon>
        <taxon>rosids</taxon>
        <taxon>malvids</taxon>
        <taxon>Sapindales</taxon>
        <taxon>Rutaceae</taxon>
        <taxon>Aurantioideae</taxon>
        <taxon>Citrus</taxon>
    </lineage>
</organism>
<proteinExistence type="predicted"/>
<reference evidence="1 2" key="1">
    <citation type="submission" date="2024-05" db="EMBL/GenBank/DDBJ databases">
        <title>Haplotype-resolved chromosome-level genome assembly of Huyou (Citrus changshanensis).</title>
        <authorList>
            <person name="Miao C."/>
            <person name="Chen W."/>
            <person name="Wu Y."/>
            <person name="Wang L."/>
            <person name="Zhao S."/>
            <person name="Grierson D."/>
            <person name="Xu C."/>
            <person name="Chen K."/>
        </authorList>
    </citation>
    <scope>NUCLEOTIDE SEQUENCE [LARGE SCALE GENOMIC DNA]</scope>
    <source>
        <strain evidence="1">01-14</strain>
        <tissue evidence="1">Leaf</tissue>
    </source>
</reference>
<evidence type="ECO:0000313" key="1">
    <source>
        <dbReference type="EMBL" id="KAK9186827.1"/>
    </source>
</evidence>
<dbReference type="Proteomes" id="UP001428341">
    <property type="component" value="Unassembled WGS sequence"/>
</dbReference>
<dbReference type="EMBL" id="JBCGBO010000007">
    <property type="protein sequence ID" value="KAK9186827.1"/>
    <property type="molecule type" value="Genomic_DNA"/>
</dbReference>
<dbReference type="AlphaFoldDB" id="A0AAP0QCY7"/>
<comment type="caution">
    <text evidence="1">The sequence shown here is derived from an EMBL/GenBank/DDBJ whole genome shotgun (WGS) entry which is preliminary data.</text>
</comment>
<name>A0AAP0QCY7_9ROSI</name>
<gene>
    <name evidence="1" type="ORF">WN944_018216</name>
</gene>
<protein>
    <submittedName>
        <fullName evidence="1">Uncharacterized protein</fullName>
    </submittedName>
</protein>
<accession>A0AAP0QCY7</accession>
<keyword evidence="2" id="KW-1185">Reference proteome</keyword>
<sequence length="100" mass="11158">MGIDDILVIKYCEIKDSANVHVLTHNADVKLEPKDLASIKKLKQQHKAQDQIEIFGVSPKNPTSIKKPDDGVIQRDAGKIRKGHTHWDLGLLRSGRVVKA</sequence>
<evidence type="ECO:0000313" key="2">
    <source>
        <dbReference type="Proteomes" id="UP001428341"/>
    </source>
</evidence>